<feature type="signal peptide" evidence="1">
    <location>
        <begin position="1"/>
        <end position="18"/>
    </location>
</feature>
<accession>A0A4R4E324</accession>
<dbReference type="RefSeq" id="WP_131850944.1">
    <property type="nucleotide sequence ID" value="NZ_SKFH01000004.1"/>
</dbReference>
<dbReference type="EMBL" id="SKFH01000004">
    <property type="protein sequence ID" value="TCZ73944.1"/>
    <property type="molecule type" value="Genomic_DNA"/>
</dbReference>
<dbReference type="Proteomes" id="UP000295164">
    <property type="component" value="Unassembled WGS sequence"/>
</dbReference>
<evidence type="ECO:0000313" key="2">
    <source>
        <dbReference type="EMBL" id="TCZ73944.1"/>
    </source>
</evidence>
<name>A0A4R4E324_9BACT</name>
<dbReference type="Pfam" id="PF22252">
    <property type="entry name" value="PNGase_F-II_N"/>
    <property type="match status" value="1"/>
</dbReference>
<dbReference type="NCBIfam" id="TIGR01200">
    <property type="entry name" value="GLPGLI"/>
    <property type="match status" value="1"/>
</dbReference>
<organism evidence="2 3">
    <name type="scientific">Flaviaesturariibacter aridisoli</name>
    <dbReference type="NCBI Taxonomy" id="2545761"/>
    <lineage>
        <taxon>Bacteria</taxon>
        <taxon>Pseudomonadati</taxon>
        <taxon>Bacteroidota</taxon>
        <taxon>Chitinophagia</taxon>
        <taxon>Chitinophagales</taxon>
        <taxon>Chitinophagaceae</taxon>
        <taxon>Flaviaestuariibacter</taxon>
    </lineage>
</organism>
<evidence type="ECO:0000313" key="3">
    <source>
        <dbReference type="Proteomes" id="UP000295164"/>
    </source>
</evidence>
<reference evidence="2 3" key="1">
    <citation type="submission" date="2019-03" db="EMBL/GenBank/DDBJ databases">
        <authorList>
            <person name="Kim M.K.M."/>
        </authorList>
    </citation>
    <scope>NUCLEOTIDE SEQUENCE [LARGE SCALE GENOMIC DNA]</scope>
    <source>
        <strain evidence="2 3">17J68-15</strain>
    </source>
</reference>
<proteinExistence type="predicted"/>
<dbReference type="OrthoDB" id="1440774at2"/>
<keyword evidence="3" id="KW-1185">Reference proteome</keyword>
<keyword evidence="1" id="KW-0732">Signal</keyword>
<dbReference type="InterPro" id="IPR005901">
    <property type="entry name" value="GLPGLI"/>
</dbReference>
<sequence>MRKLLFILSFFAALSAGAQTRFFGQVKIEYERTVNVPAYYKELNAEWFDRIKDRLPQSVTTYHEFIGDSTRSLFRPGKEASLDPRMFYRPVADKNVVYTDFAAQHTVSQKPVYDETFLVEDSLSKINWKITSDTRVIAGFECRKAVGILDDSVAIFAFYTDEIMIPGGPEGVHGLPGMILGMGIPRLHTTWFATKVDVFDIPMSQVKPATKGKKMTRAALMKQLGDILREWGTYGSKMVVNFTI</sequence>
<gene>
    <name evidence="2" type="ORF">E0486_04490</name>
</gene>
<comment type="caution">
    <text evidence="2">The sequence shown here is derived from an EMBL/GenBank/DDBJ whole genome shotgun (WGS) entry which is preliminary data.</text>
</comment>
<dbReference type="AlphaFoldDB" id="A0A4R4E324"/>
<protein>
    <submittedName>
        <fullName evidence="2">GLPGLI family protein</fullName>
    </submittedName>
</protein>
<feature type="chain" id="PRO_5020751281" evidence="1">
    <location>
        <begin position="19"/>
        <end position="244"/>
    </location>
</feature>
<evidence type="ECO:0000256" key="1">
    <source>
        <dbReference type="SAM" id="SignalP"/>
    </source>
</evidence>